<feature type="transmembrane region" description="Helical" evidence="1">
    <location>
        <begin position="76"/>
        <end position="99"/>
    </location>
</feature>
<proteinExistence type="predicted"/>
<evidence type="ECO:0000256" key="1">
    <source>
        <dbReference type="SAM" id="Phobius"/>
    </source>
</evidence>
<comment type="caution">
    <text evidence="2">The sequence shown here is derived from an EMBL/GenBank/DDBJ whole genome shotgun (WGS) entry which is preliminary data.</text>
</comment>
<reference evidence="3" key="1">
    <citation type="submission" date="2018-12" db="EMBL/GenBank/DDBJ databases">
        <title>Tengunoibacter tsumagoiensis gen. nov., sp. nov., Dictyobacter kobayashii sp. nov., D. alpinus sp. nov., and D. joshuensis sp. nov. and description of Dictyobacteraceae fam. nov. within the order Ktedonobacterales isolated from Tengu-no-mugimeshi.</title>
        <authorList>
            <person name="Wang C.M."/>
            <person name="Zheng Y."/>
            <person name="Sakai Y."/>
            <person name="Toyoda A."/>
            <person name="Minakuchi Y."/>
            <person name="Abe K."/>
            <person name="Yokota A."/>
            <person name="Yabe S."/>
        </authorList>
    </citation>
    <scope>NUCLEOTIDE SEQUENCE [LARGE SCALE GENOMIC DNA]</scope>
    <source>
        <strain evidence="3">Uno16</strain>
    </source>
</reference>
<dbReference type="EMBL" id="BIFT01000002">
    <property type="protein sequence ID" value="GCE29987.1"/>
    <property type="molecule type" value="Genomic_DNA"/>
</dbReference>
<dbReference type="OrthoDB" id="8480417at2"/>
<dbReference type="AlphaFoldDB" id="A0A402BFF6"/>
<dbReference type="Proteomes" id="UP000287171">
    <property type="component" value="Unassembled WGS sequence"/>
</dbReference>
<name>A0A402BFF6_9CHLR</name>
<keyword evidence="1" id="KW-0812">Transmembrane</keyword>
<feature type="transmembrane region" description="Helical" evidence="1">
    <location>
        <begin position="115"/>
        <end position="136"/>
    </location>
</feature>
<keyword evidence="1" id="KW-0472">Membrane</keyword>
<dbReference type="RefSeq" id="WP_126630162.1">
    <property type="nucleotide sequence ID" value="NZ_BIFT01000002.1"/>
</dbReference>
<keyword evidence="1" id="KW-1133">Transmembrane helix</keyword>
<evidence type="ECO:0000313" key="2">
    <source>
        <dbReference type="EMBL" id="GCE29987.1"/>
    </source>
</evidence>
<organism evidence="2 3">
    <name type="scientific">Dictyobacter alpinus</name>
    <dbReference type="NCBI Taxonomy" id="2014873"/>
    <lineage>
        <taxon>Bacteria</taxon>
        <taxon>Bacillati</taxon>
        <taxon>Chloroflexota</taxon>
        <taxon>Ktedonobacteria</taxon>
        <taxon>Ktedonobacterales</taxon>
        <taxon>Dictyobacteraceae</taxon>
        <taxon>Dictyobacter</taxon>
    </lineage>
</organism>
<protein>
    <submittedName>
        <fullName evidence="2">Uncharacterized protein</fullName>
    </submittedName>
</protein>
<gene>
    <name evidence="2" type="ORF">KDA_54710</name>
</gene>
<keyword evidence="3" id="KW-1185">Reference proteome</keyword>
<feature type="transmembrane region" description="Helical" evidence="1">
    <location>
        <begin position="142"/>
        <end position="163"/>
    </location>
</feature>
<evidence type="ECO:0000313" key="3">
    <source>
        <dbReference type="Proteomes" id="UP000287171"/>
    </source>
</evidence>
<feature type="transmembrane region" description="Helical" evidence="1">
    <location>
        <begin position="15"/>
        <end position="37"/>
    </location>
</feature>
<feature type="transmembrane region" description="Helical" evidence="1">
    <location>
        <begin position="49"/>
        <end position="70"/>
    </location>
</feature>
<accession>A0A402BFF6</accession>
<sequence length="182" mass="19821">MQEAVASPLVGWANFYVIIGSAAAALTGLMFVVVTLVAGLRRRRSSETLGAFATPNVVHFCTVLLISVTLSAPWHVLWNAGLILGLCGLGGVAYVVIIIRRTRRQDSYEPVMEDWLWHVVIPCISYMTLIVAAVLLSSHAVPVLFCIGASAILLLFVGIHNAWDTLTYIAIEQYPVEQKGQD</sequence>